<dbReference type="EMBL" id="CP022753">
    <property type="protein sequence ID" value="ASU81553.1"/>
    <property type="molecule type" value="Genomic_DNA"/>
</dbReference>
<evidence type="ECO:0000313" key="1">
    <source>
        <dbReference type="EMBL" id="ASU81553.1"/>
    </source>
</evidence>
<accession>A0A223S089</accession>
<protein>
    <submittedName>
        <fullName evidence="1">Uncharacterized protein</fullName>
    </submittedName>
</protein>
<evidence type="ECO:0000313" key="2">
    <source>
        <dbReference type="Proteomes" id="UP000215005"/>
    </source>
</evidence>
<name>A0A223S089_9ACTN</name>
<proteinExistence type="predicted"/>
<dbReference type="KEGG" id="ngv:CDO52_00980"/>
<organism evidence="1 2">
    <name type="scientific">Nocardiopsis gilva YIM 90087</name>
    <dbReference type="NCBI Taxonomy" id="1235441"/>
    <lineage>
        <taxon>Bacteria</taxon>
        <taxon>Bacillati</taxon>
        <taxon>Actinomycetota</taxon>
        <taxon>Actinomycetes</taxon>
        <taxon>Streptosporangiales</taxon>
        <taxon>Nocardiopsidaceae</taxon>
        <taxon>Nocardiopsis</taxon>
    </lineage>
</organism>
<dbReference type="OrthoDB" id="9760116at2"/>
<reference evidence="1 2" key="1">
    <citation type="submission" date="2017-08" db="EMBL/GenBank/DDBJ databases">
        <title>The complete genome sequence of Nocardiopsis gilva YIM 90087.</title>
        <authorList>
            <person name="Yin M."/>
            <person name="Tang S."/>
        </authorList>
    </citation>
    <scope>NUCLEOTIDE SEQUENCE [LARGE SCALE GENOMIC DNA]</scope>
    <source>
        <strain evidence="1 2">YIM 90087</strain>
    </source>
</reference>
<sequence>MIRHTHAPDAAVGDRVDVALHGIVDEVLADGRLLVRYETTGGSHAWDTIDPAAVGIGVTVALHDGRDR</sequence>
<dbReference type="AlphaFoldDB" id="A0A223S089"/>
<gene>
    <name evidence="1" type="ORF">CDO52_00980</name>
</gene>
<dbReference type="Proteomes" id="UP000215005">
    <property type="component" value="Chromosome"/>
</dbReference>
<keyword evidence="2" id="KW-1185">Reference proteome</keyword>
<dbReference type="RefSeq" id="WP_017619554.1">
    <property type="nucleotide sequence ID" value="NZ_ANBG01000245.1"/>
</dbReference>